<keyword evidence="3" id="KW-1185">Reference proteome</keyword>
<organism evidence="2 3">
    <name type="scientific">Hymenobacter luteus</name>
    <dbReference type="NCBI Taxonomy" id="1411122"/>
    <lineage>
        <taxon>Bacteria</taxon>
        <taxon>Pseudomonadati</taxon>
        <taxon>Bacteroidota</taxon>
        <taxon>Cytophagia</taxon>
        <taxon>Cytophagales</taxon>
        <taxon>Hymenobacteraceae</taxon>
        <taxon>Hymenobacter</taxon>
    </lineage>
</organism>
<reference evidence="2 3" key="1">
    <citation type="submission" date="2020-08" db="EMBL/GenBank/DDBJ databases">
        <title>Genomic Encyclopedia of Type Strains, Phase IV (KMG-IV): sequencing the most valuable type-strain genomes for metagenomic binning, comparative biology and taxonomic classification.</title>
        <authorList>
            <person name="Goeker M."/>
        </authorList>
    </citation>
    <scope>NUCLEOTIDE SEQUENCE [LARGE SCALE GENOMIC DNA]</scope>
    <source>
        <strain evidence="2 3">DSM 26718</strain>
    </source>
</reference>
<comment type="caution">
    <text evidence="2">The sequence shown here is derived from an EMBL/GenBank/DDBJ whole genome shotgun (WGS) entry which is preliminary data.</text>
</comment>
<dbReference type="AlphaFoldDB" id="A0A7W9T0V6"/>
<evidence type="ECO:0000256" key="1">
    <source>
        <dbReference type="SAM" id="SignalP"/>
    </source>
</evidence>
<dbReference type="Proteomes" id="UP000532746">
    <property type="component" value="Unassembled WGS sequence"/>
</dbReference>
<accession>A0A7W9T0V6</accession>
<protein>
    <submittedName>
        <fullName evidence="2">Uncharacterized protein</fullName>
    </submittedName>
</protein>
<feature type="chain" id="PRO_5031060727" evidence="1">
    <location>
        <begin position="25"/>
        <end position="197"/>
    </location>
</feature>
<keyword evidence="1" id="KW-0732">Signal</keyword>
<dbReference type="RefSeq" id="WP_183404119.1">
    <property type="nucleotide sequence ID" value="NZ_JACHGG010000003.1"/>
</dbReference>
<gene>
    <name evidence="2" type="ORF">HNQ93_002270</name>
</gene>
<feature type="signal peptide" evidence="1">
    <location>
        <begin position="1"/>
        <end position="24"/>
    </location>
</feature>
<evidence type="ECO:0000313" key="3">
    <source>
        <dbReference type="Proteomes" id="UP000532746"/>
    </source>
</evidence>
<name>A0A7W9T0V6_9BACT</name>
<evidence type="ECO:0000313" key="2">
    <source>
        <dbReference type="EMBL" id="MBB6059410.1"/>
    </source>
</evidence>
<dbReference type="EMBL" id="JACHGG010000003">
    <property type="protein sequence ID" value="MBB6059410.1"/>
    <property type="molecule type" value="Genomic_DNA"/>
</dbReference>
<sequence>MMQVLLRGAIGLLAGTFVVGHAAAQGDTERNFLAGLVVTQQGDTLRGALQLFPQLHTVAVRQAGQPTHTLSARHIRLVVAEHEVARTRQVSLQPMIIDNRPNRLAREPLSAQQGGVWQYSPPQQNFQSVHLGRRHYISRAVTSSVVGSTVPQYELFEVLESGSFILLQQEVAESRVVKNYTGPIGVKLESETQWIPE</sequence>
<proteinExistence type="predicted"/>